<proteinExistence type="predicted"/>
<comment type="caution">
    <text evidence="2">The sequence shown here is derived from an EMBL/GenBank/DDBJ whole genome shotgun (WGS) entry which is preliminary data.</text>
</comment>
<dbReference type="EMBL" id="JAFLQW010000411">
    <property type="protein sequence ID" value="MBO0350469.1"/>
    <property type="molecule type" value="Genomic_DNA"/>
</dbReference>
<dbReference type="PANTHER" id="PTHR35519">
    <property type="entry name" value="MEMBRANE PROTEINS"/>
    <property type="match status" value="1"/>
</dbReference>
<evidence type="ECO:0000313" key="2">
    <source>
        <dbReference type="EMBL" id="MBO0350469.1"/>
    </source>
</evidence>
<dbReference type="Pfam" id="PF13430">
    <property type="entry name" value="DUF4112"/>
    <property type="match status" value="1"/>
</dbReference>
<dbReference type="InterPro" id="IPR025187">
    <property type="entry name" value="DUF4112"/>
</dbReference>
<accession>A0ABS3FU02</accession>
<sequence length="159" mass="17089">MITPTDPKLKTLKRLRTLSHLLDNAIRIPGTRFRVGLDPLLGLLPAGGDIAGAILSAYIVFNAAQIGVPRESLVQMVYNILLETLIGTVPVVGDLFDAAWKANIRNMELLETHLDAPTSNKKADTLFIVLLLGGLILAVFAIVGVGIWILSSIISAILQ</sequence>
<protein>
    <submittedName>
        <fullName evidence="2">DUF4112 domain-containing protein</fullName>
    </submittedName>
</protein>
<feature type="transmembrane region" description="Helical" evidence="1">
    <location>
        <begin position="126"/>
        <end position="150"/>
    </location>
</feature>
<feature type="transmembrane region" description="Helical" evidence="1">
    <location>
        <begin position="40"/>
        <end position="61"/>
    </location>
</feature>
<dbReference type="Proteomes" id="UP000664844">
    <property type="component" value="Unassembled WGS sequence"/>
</dbReference>
<gene>
    <name evidence="2" type="ORF">J0895_15475</name>
</gene>
<name>A0ABS3FU02_9CYAN</name>
<keyword evidence="3" id="KW-1185">Reference proteome</keyword>
<dbReference type="RefSeq" id="WP_207088945.1">
    <property type="nucleotide sequence ID" value="NZ_JAFLQW010000411.1"/>
</dbReference>
<reference evidence="2 3" key="1">
    <citation type="submission" date="2021-03" db="EMBL/GenBank/DDBJ databases">
        <title>Metabolic Capacity of the Antarctic Cyanobacterium Phormidium pseudopriestleyi that Sustains Oxygenic Photosynthesis in the Presence of Hydrogen Sulfide.</title>
        <authorList>
            <person name="Lumian J.E."/>
            <person name="Jungblut A.D."/>
            <person name="Dillon M.L."/>
            <person name="Hawes I."/>
            <person name="Doran P.T."/>
            <person name="Mackey T.J."/>
            <person name="Dick G.J."/>
            <person name="Grettenberger C.L."/>
            <person name="Sumner D.Y."/>
        </authorList>
    </citation>
    <scope>NUCLEOTIDE SEQUENCE [LARGE SCALE GENOMIC DNA]</scope>
    <source>
        <strain evidence="2 3">FRX01</strain>
    </source>
</reference>
<evidence type="ECO:0000313" key="3">
    <source>
        <dbReference type="Proteomes" id="UP000664844"/>
    </source>
</evidence>
<keyword evidence="1" id="KW-1133">Transmembrane helix</keyword>
<dbReference type="PANTHER" id="PTHR35519:SF2">
    <property type="entry name" value="PH DOMAIN PROTEIN"/>
    <property type="match status" value="1"/>
</dbReference>
<keyword evidence="1" id="KW-0812">Transmembrane</keyword>
<keyword evidence="1" id="KW-0472">Membrane</keyword>
<evidence type="ECO:0000256" key="1">
    <source>
        <dbReference type="SAM" id="Phobius"/>
    </source>
</evidence>
<organism evidence="2 3">
    <name type="scientific">Phormidium pseudopriestleyi FRX01</name>
    <dbReference type="NCBI Taxonomy" id="1759528"/>
    <lineage>
        <taxon>Bacteria</taxon>
        <taxon>Bacillati</taxon>
        <taxon>Cyanobacteriota</taxon>
        <taxon>Cyanophyceae</taxon>
        <taxon>Oscillatoriophycideae</taxon>
        <taxon>Oscillatoriales</taxon>
        <taxon>Oscillatoriaceae</taxon>
        <taxon>Phormidium</taxon>
    </lineage>
</organism>